<proteinExistence type="predicted"/>
<organism evidence="1">
    <name type="scientific">Arundo donax</name>
    <name type="common">Giant reed</name>
    <name type="synonym">Donax arundinaceus</name>
    <dbReference type="NCBI Taxonomy" id="35708"/>
    <lineage>
        <taxon>Eukaryota</taxon>
        <taxon>Viridiplantae</taxon>
        <taxon>Streptophyta</taxon>
        <taxon>Embryophyta</taxon>
        <taxon>Tracheophyta</taxon>
        <taxon>Spermatophyta</taxon>
        <taxon>Magnoliopsida</taxon>
        <taxon>Liliopsida</taxon>
        <taxon>Poales</taxon>
        <taxon>Poaceae</taxon>
        <taxon>PACMAD clade</taxon>
        <taxon>Arundinoideae</taxon>
        <taxon>Arundineae</taxon>
        <taxon>Arundo</taxon>
    </lineage>
</organism>
<reference evidence="1" key="1">
    <citation type="submission" date="2014-09" db="EMBL/GenBank/DDBJ databases">
        <authorList>
            <person name="Magalhaes I.L.F."/>
            <person name="Oliveira U."/>
            <person name="Santos F.R."/>
            <person name="Vidigal T.H.D.A."/>
            <person name="Brescovit A.D."/>
            <person name="Santos A.J."/>
        </authorList>
    </citation>
    <scope>NUCLEOTIDE SEQUENCE</scope>
    <source>
        <tissue evidence="1">Shoot tissue taken approximately 20 cm above the soil surface</tissue>
    </source>
</reference>
<evidence type="ECO:0000313" key="1">
    <source>
        <dbReference type="EMBL" id="JAE13128.1"/>
    </source>
</evidence>
<name>A0A0A9FXQ6_ARUDO</name>
<sequence length="134" mass="15133">MIITRRCSSSKREISSPRCLIYKCNHKLIFPHPTSFHAGAIPTELFISRNLSISAPSVKPYILDLVRPFLDLVRPYPFVWLICTLLPHFFLAIHKMDLTIAVFACTLSPPVSQSLLSLLSLPSMLDYYINVGSV</sequence>
<accession>A0A0A9FXQ6</accession>
<protein>
    <submittedName>
        <fullName evidence="1">Uncharacterized protein</fullName>
    </submittedName>
</protein>
<dbReference type="AlphaFoldDB" id="A0A0A9FXQ6"/>
<reference evidence="1" key="2">
    <citation type="journal article" date="2015" name="Data Brief">
        <title>Shoot transcriptome of the giant reed, Arundo donax.</title>
        <authorList>
            <person name="Barrero R.A."/>
            <person name="Guerrero F.D."/>
            <person name="Moolhuijzen P."/>
            <person name="Goolsby J.A."/>
            <person name="Tidwell J."/>
            <person name="Bellgard S.E."/>
            <person name="Bellgard M.I."/>
        </authorList>
    </citation>
    <scope>NUCLEOTIDE SEQUENCE</scope>
    <source>
        <tissue evidence="1">Shoot tissue taken approximately 20 cm above the soil surface</tissue>
    </source>
</reference>
<dbReference type="EMBL" id="GBRH01184768">
    <property type="protein sequence ID" value="JAE13128.1"/>
    <property type="molecule type" value="Transcribed_RNA"/>
</dbReference>